<accession>A0A8T0GRV2</accession>
<comment type="caution">
    <text evidence="1">The sequence shown here is derived from an EMBL/GenBank/DDBJ whole genome shotgun (WGS) entry which is preliminary data.</text>
</comment>
<sequence>MWFDHRTLNLGEHGVCRAARISSAPGVILRRNIRTPGGMVHVLCVDTLTSQNLRRISGSIDVAKVAGHNSCNRYRVC</sequence>
<dbReference type="Proteomes" id="UP000822688">
    <property type="component" value="Chromosome 9"/>
</dbReference>
<evidence type="ECO:0000313" key="2">
    <source>
        <dbReference type="Proteomes" id="UP000822688"/>
    </source>
</evidence>
<reference evidence="1" key="1">
    <citation type="submission" date="2020-06" db="EMBL/GenBank/DDBJ databases">
        <title>WGS assembly of Ceratodon purpureus strain R40.</title>
        <authorList>
            <person name="Carey S.B."/>
            <person name="Jenkins J."/>
            <person name="Shu S."/>
            <person name="Lovell J.T."/>
            <person name="Sreedasyam A."/>
            <person name="Maumus F."/>
            <person name="Tiley G.P."/>
            <person name="Fernandez-Pozo N."/>
            <person name="Barry K."/>
            <person name="Chen C."/>
            <person name="Wang M."/>
            <person name="Lipzen A."/>
            <person name="Daum C."/>
            <person name="Saski C.A."/>
            <person name="Payton A.C."/>
            <person name="Mcbreen J.C."/>
            <person name="Conrad R.E."/>
            <person name="Kollar L.M."/>
            <person name="Olsson S."/>
            <person name="Huttunen S."/>
            <person name="Landis J.B."/>
            <person name="Wickett N.J."/>
            <person name="Johnson M.G."/>
            <person name="Rensing S.A."/>
            <person name="Grimwood J."/>
            <person name="Schmutz J."/>
            <person name="Mcdaniel S.F."/>
        </authorList>
    </citation>
    <scope>NUCLEOTIDE SEQUENCE</scope>
    <source>
        <strain evidence="1">R40</strain>
    </source>
</reference>
<dbReference type="AlphaFoldDB" id="A0A8T0GRV2"/>
<name>A0A8T0GRV2_CERPU</name>
<protein>
    <submittedName>
        <fullName evidence="1">Uncharacterized protein</fullName>
    </submittedName>
</protein>
<gene>
    <name evidence="1" type="ORF">KC19_9G086300</name>
</gene>
<keyword evidence="2" id="KW-1185">Reference proteome</keyword>
<dbReference type="EMBL" id="CM026430">
    <property type="protein sequence ID" value="KAG0561720.1"/>
    <property type="molecule type" value="Genomic_DNA"/>
</dbReference>
<evidence type="ECO:0000313" key="1">
    <source>
        <dbReference type="EMBL" id="KAG0561720.1"/>
    </source>
</evidence>
<organism evidence="1 2">
    <name type="scientific">Ceratodon purpureus</name>
    <name type="common">Fire moss</name>
    <name type="synonym">Dicranum purpureum</name>
    <dbReference type="NCBI Taxonomy" id="3225"/>
    <lineage>
        <taxon>Eukaryota</taxon>
        <taxon>Viridiplantae</taxon>
        <taxon>Streptophyta</taxon>
        <taxon>Embryophyta</taxon>
        <taxon>Bryophyta</taxon>
        <taxon>Bryophytina</taxon>
        <taxon>Bryopsida</taxon>
        <taxon>Dicranidae</taxon>
        <taxon>Pseudoditrichales</taxon>
        <taxon>Ditrichaceae</taxon>
        <taxon>Ceratodon</taxon>
    </lineage>
</organism>
<proteinExistence type="predicted"/>